<sequence>MLLTWYLALLQVLGPQLQVLGQEQKRLVQQQVLEQPHQERGQQVLLHRVQGPLRVLQKRLVLRGQKPQELRHPEQKPGPVSPCPA</sequence>
<protein>
    <submittedName>
        <fullName evidence="2">Uncharacterized protein</fullName>
    </submittedName>
</protein>
<evidence type="ECO:0000313" key="3">
    <source>
        <dbReference type="Proteomes" id="UP000032670"/>
    </source>
</evidence>
<dbReference type="EMBL" id="BAMX01000002">
    <property type="protein sequence ID" value="GAN64930.1"/>
    <property type="molecule type" value="Genomic_DNA"/>
</dbReference>
<accession>A0A6N3SVW6</accession>
<organism evidence="2 3">
    <name type="scientific">Acetobacter orientalis</name>
    <dbReference type="NCBI Taxonomy" id="146474"/>
    <lineage>
        <taxon>Bacteria</taxon>
        <taxon>Pseudomonadati</taxon>
        <taxon>Pseudomonadota</taxon>
        <taxon>Alphaproteobacteria</taxon>
        <taxon>Acetobacterales</taxon>
        <taxon>Acetobacteraceae</taxon>
        <taxon>Acetobacter</taxon>
    </lineage>
</organism>
<proteinExistence type="predicted"/>
<comment type="caution">
    <text evidence="2">The sequence shown here is derived from an EMBL/GenBank/DDBJ whole genome shotgun (WGS) entry which is preliminary data.</text>
</comment>
<feature type="region of interest" description="Disordered" evidence="1">
    <location>
        <begin position="64"/>
        <end position="85"/>
    </location>
</feature>
<name>A0A0D6NH18_9PROT</name>
<gene>
    <name evidence="2" type="ORF">Abor_002_106</name>
</gene>
<evidence type="ECO:0000256" key="1">
    <source>
        <dbReference type="SAM" id="MobiDB-lite"/>
    </source>
</evidence>
<dbReference type="AlphaFoldDB" id="A0A0D6NH18"/>
<dbReference type="STRING" id="1231341.Abor_002_106"/>
<evidence type="ECO:0000313" key="2">
    <source>
        <dbReference type="EMBL" id="GAN64930.1"/>
    </source>
</evidence>
<feature type="compositionally biased region" description="Basic and acidic residues" evidence="1">
    <location>
        <begin position="66"/>
        <end position="75"/>
    </location>
</feature>
<dbReference type="Proteomes" id="UP000032670">
    <property type="component" value="Unassembled WGS sequence"/>
</dbReference>
<accession>A0A0D6NH18</accession>
<reference evidence="2 3" key="1">
    <citation type="submission" date="2012-11" db="EMBL/GenBank/DDBJ databases">
        <title>Whole genome sequence of Acetobacter orientalis 21F-2.</title>
        <authorList>
            <person name="Azuma Y."/>
            <person name="Higashiura N."/>
            <person name="Hirakawa H."/>
            <person name="Matsushita K."/>
        </authorList>
    </citation>
    <scope>NUCLEOTIDE SEQUENCE [LARGE SCALE GENOMIC DNA]</scope>
    <source>
        <strain evidence="2 3">21F-2</strain>
    </source>
</reference>
<keyword evidence="3" id="KW-1185">Reference proteome</keyword>